<dbReference type="GO" id="GO:0004061">
    <property type="term" value="F:arylformamidase activity"/>
    <property type="evidence" value="ECO:0007669"/>
    <property type="project" value="InterPro"/>
</dbReference>
<dbReference type="OrthoDB" id="9014at2157"/>
<name>A0A2U9IHL3_9CREN</name>
<keyword evidence="2" id="KW-1185">Reference proteome</keyword>
<dbReference type="Pfam" id="PF04199">
    <property type="entry name" value="Cyclase"/>
    <property type="match status" value="1"/>
</dbReference>
<dbReference type="InterPro" id="IPR007325">
    <property type="entry name" value="KFase/CYL"/>
</dbReference>
<dbReference type="EMBL" id="CP029289">
    <property type="protein sequence ID" value="AWR95465.1"/>
    <property type="molecule type" value="Genomic_DNA"/>
</dbReference>
<organism evidence="1 2">
    <name type="scientific">Acidianus brierleyi</name>
    <dbReference type="NCBI Taxonomy" id="41673"/>
    <lineage>
        <taxon>Archaea</taxon>
        <taxon>Thermoproteota</taxon>
        <taxon>Thermoprotei</taxon>
        <taxon>Sulfolobales</taxon>
        <taxon>Sulfolobaceae</taxon>
        <taxon>Acidianus</taxon>
    </lineage>
</organism>
<dbReference type="GO" id="GO:0019441">
    <property type="term" value="P:L-tryptophan catabolic process to kynurenine"/>
    <property type="evidence" value="ECO:0007669"/>
    <property type="project" value="InterPro"/>
</dbReference>
<gene>
    <name evidence="1" type="ORF">DFR85_13550</name>
</gene>
<dbReference type="InterPro" id="IPR037175">
    <property type="entry name" value="KFase_sf"/>
</dbReference>
<dbReference type="RefSeq" id="WP_110271343.1">
    <property type="nucleotide sequence ID" value="NZ_CP029289.2"/>
</dbReference>
<sequence>MIIDLTFPIENGMPYYPGDPQPKIEKFTSIEKEGYVVHKLTIGTHTGTHVDVPSHFIPEGKTLDQIEITRFSGKAYVIAIEKEKINKEDIPNVESEILLIYTGTSKSWKNGWNINKYSIITEEASKEISKRFKLVGIDSPSIGSFETHRILLKNEIIIVENLANLDKIIGKYVDFLCFPLLIKGADGSPVRAIAIVR</sequence>
<dbReference type="AlphaFoldDB" id="A0A2U9IHL3"/>
<dbReference type="PANTHER" id="PTHR31118">
    <property type="entry name" value="CYCLASE-LIKE PROTEIN 2"/>
    <property type="match status" value="1"/>
</dbReference>
<dbReference type="Proteomes" id="UP000248044">
    <property type="component" value="Chromosome"/>
</dbReference>
<dbReference type="PANTHER" id="PTHR31118:SF12">
    <property type="entry name" value="CYCLASE-LIKE PROTEIN 2"/>
    <property type="match status" value="1"/>
</dbReference>
<evidence type="ECO:0000313" key="1">
    <source>
        <dbReference type="EMBL" id="AWR95465.1"/>
    </source>
</evidence>
<dbReference type="GeneID" id="36833200"/>
<dbReference type="Gene3D" id="3.50.30.50">
    <property type="entry name" value="Putative cyclase"/>
    <property type="match status" value="1"/>
</dbReference>
<proteinExistence type="predicted"/>
<dbReference type="KEGG" id="abri:DFR85_13550"/>
<reference evidence="1 2" key="1">
    <citation type="submission" date="2018-05" db="EMBL/GenBank/DDBJ databases">
        <title>Complete Genome Sequences of Extremely Thermoacidophilic, Metal-Mobilizing Type-Strain Members of the Archaeal Family Sulfolobaceae: Acidianus brierleyi DSM-1651T, Acidianus sulfidivorans DSM-18786T, Metallosphaera hakonensis DSM-7519T, and Metallosphaera prunae DSM-10039T.</title>
        <authorList>
            <person name="Counts J.A."/>
            <person name="Kelly R.M."/>
        </authorList>
    </citation>
    <scope>NUCLEOTIDE SEQUENCE [LARGE SCALE GENOMIC DNA]</scope>
    <source>
        <strain evidence="1 2">DSM 1651</strain>
    </source>
</reference>
<protein>
    <submittedName>
        <fullName evidence="1">Cyclase</fullName>
    </submittedName>
</protein>
<accession>A0A2U9IHL3</accession>
<evidence type="ECO:0000313" key="2">
    <source>
        <dbReference type="Proteomes" id="UP000248044"/>
    </source>
</evidence>
<dbReference type="SUPFAM" id="SSF102198">
    <property type="entry name" value="Putative cyclase"/>
    <property type="match status" value="1"/>
</dbReference>